<gene>
    <name evidence="2" type="ORF">GCM10009663_46720</name>
</gene>
<reference evidence="2 3" key="1">
    <citation type="journal article" date="2019" name="Int. J. Syst. Evol. Microbiol.">
        <title>The Global Catalogue of Microorganisms (GCM) 10K type strain sequencing project: providing services to taxonomists for standard genome sequencing and annotation.</title>
        <authorList>
            <consortium name="The Broad Institute Genomics Platform"/>
            <consortium name="The Broad Institute Genome Sequencing Center for Infectious Disease"/>
            <person name="Wu L."/>
            <person name="Ma J."/>
        </authorList>
    </citation>
    <scope>NUCLEOTIDE SEQUENCE [LARGE SCALE GENOMIC DNA]</scope>
    <source>
        <strain evidence="2 3">JCM 13002</strain>
    </source>
</reference>
<evidence type="ECO:0000313" key="3">
    <source>
        <dbReference type="Proteomes" id="UP001499987"/>
    </source>
</evidence>
<feature type="region of interest" description="Disordered" evidence="1">
    <location>
        <begin position="22"/>
        <end position="50"/>
    </location>
</feature>
<dbReference type="Proteomes" id="UP001499987">
    <property type="component" value="Unassembled WGS sequence"/>
</dbReference>
<dbReference type="EMBL" id="BAAALD010000048">
    <property type="protein sequence ID" value="GAA1098565.1"/>
    <property type="molecule type" value="Genomic_DNA"/>
</dbReference>
<organism evidence="2 3">
    <name type="scientific">Kitasatospora arboriphila</name>
    <dbReference type="NCBI Taxonomy" id="258052"/>
    <lineage>
        <taxon>Bacteria</taxon>
        <taxon>Bacillati</taxon>
        <taxon>Actinomycetota</taxon>
        <taxon>Actinomycetes</taxon>
        <taxon>Kitasatosporales</taxon>
        <taxon>Streptomycetaceae</taxon>
        <taxon>Kitasatospora</taxon>
    </lineage>
</organism>
<proteinExistence type="predicted"/>
<accession>A0ABN1TSF8</accession>
<evidence type="ECO:0000256" key="1">
    <source>
        <dbReference type="SAM" id="MobiDB-lite"/>
    </source>
</evidence>
<feature type="compositionally biased region" description="Basic residues" evidence="1">
    <location>
        <begin position="26"/>
        <end position="50"/>
    </location>
</feature>
<dbReference type="RefSeq" id="WP_344625610.1">
    <property type="nucleotide sequence ID" value="NZ_BAAALD010000048.1"/>
</dbReference>
<evidence type="ECO:0000313" key="2">
    <source>
        <dbReference type="EMBL" id="GAA1098565.1"/>
    </source>
</evidence>
<name>A0ABN1TSF8_9ACTN</name>
<protein>
    <submittedName>
        <fullName evidence="2">Uncharacterized protein</fullName>
    </submittedName>
</protein>
<keyword evidence="3" id="KW-1185">Reference proteome</keyword>
<sequence>MNTVMVLLLTPLVLAAVLTATAPGRQARHRGERPAARHRHDGVARHARPR</sequence>
<comment type="caution">
    <text evidence="2">The sequence shown here is derived from an EMBL/GenBank/DDBJ whole genome shotgun (WGS) entry which is preliminary data.</text>
</comment>